<dbReference type="EMBL" id="HG994373">
    <property type="protein sequence ID" value="CAF1725211.1"/>
    <property type="molecule type" value="Genomic_DNA"/>
</dbReference>
<sequence>MKSKFVVTPPANVTETLLSKNPILCSRTVSEVVVKPESSVNIEIPASEEQR</sequence>
<dbReference type="AlphaFoldDB" id="A0A816ITR3"/>
<protein>
    <submittedName>
        <fullName evidence="1">(rape) hypothetical protein</fullName>
    </submittedName>
</protein>
<evidence type="ECO:0000313" key="1">
    <source>
        <dbReference type="EMBL" id="CAF1725211.1"/>
    </source>
</evidence>
<proteinExistence type="predicted"/>
<name>A0A816ITR3_BRANA</name>
<accession>A0A816ITR3</accession>
<gene>
    <name evidence="1" type="ORF">DARMORV10_C09P22050.1</name>
</gene>
<dbReference type="Proteomes" id="UP001295469">
    <property type="component" value="Chromosome C09"/>
</dbReference>
<reference evidence="1" key="1">
    <citation type="submission" date="2021-01" db="EMBL/GenBank/DDBJ databases">
        <authorList>
            <consortium name="Genoscope - CEA"/>
            <person name="William W."/>
        </authorList>
    </citation>
    <scope>NUCLEOTIDE SEQUENCE</scope>
</reference>
<organism evidence="1">
    <name type="scientific">Brassica napus</name>
    <name type="common">Rape</name>
    <dbReference type="NCBI Taxonomy" id="3708"/>
    <lineage>
        <taxon>Eukaryota</taxon>
        <taxon>Viridiplantae</taxon>
        <taxon>Streptophyta</taxon>
        <taxon>Embryophyta</taxon>
        <taxon>Tracheophyta</taxon>
        <taxon>Spermatophyta</taxon>
        <taxon>Magnoliopsida</taxon>
        <taxon>eudicotyledons</taxon>
        <taxon>Gunneridae</taxon>
        <taxon>Pentapetalae</taxon>
        <taxon>rosids</taxon>
        <taxon>malvids</taxon>
        <taxon>Brassicales</taxon>
        <taxon>Brassicaceae</taxon>
        <taxon>Brassiceae</taxon>
        <taxon>Brassica</taxon>
    </lineage>
</organism>